<proteinExistence type="predicted"/>
<protein>
    <submittedName>
        <fullName evidence="2">Uncharacterized protein</fullName>
    </submittedName>
</protein>
<evidence type="ECO:0000313" key="3">
    <source>
        <dbReference type="Proteomes" id="UP001054837"/>
    </source>
</evidence>
<dbReference type="AlphaFoldDB" id="A0AAV4VPM8"/>
<accession>A0AAV4VPM8</accession>
<evidence type="ECO:0000313" key="2">
    <source>
        <dbReference type="EMBL" id="GIY72310.1"/>
    </source>
</evidence>
<comment type="caution">
    <text evidence="2">The sequence shown here is derived from an EMBL/GenBank/DDBJ whole genome shotgun (WGS) entry which is preliminary data.</text>
</comment>
<sequence>MSVTPIRKILFPFSAENFDSDVSELSDVEDDRWEDDQNDSDWEDSAAENFDSDVSELSDFEDDRWEDGQNDSNWEDSTGPAKKRKR</sequence>
<organism evidence="2 3">
    <name type="scientific">Caerostris darwini</name>
    <dbReference type="NCBI Taxonomy" id="1538125"/>
    <lineage>
        <taxon>Eukaryota</taxon>
        <taxon>Metazoa</taxon>
        <taxon>Ecdysozoa</taxon>
        <taxon>Arthropoda</taxon>
        <taxon>Chelicerata</taxon>
        <taxon>Arachnida</taxon>
        <taxon>Araneae</taxon>
        <taxon>Araneomorphae</taxon>
        <taxon>Entelegynae</taxon>
        <taxon>Araneoidea</taxon>
        <taxon>Araneidae</taxon>
        <taxon>Caerostris</taxon>
    </lineage>
</organism>
<dbReference type="EMBL" id="BPLQ01013475">
    <property type="protein sequence ID" value="GIY72310.1"/>
    <property type="molecule type" value="Genomic_DNA"/>
</dbReference>
<keyword evidence="3" id="KW-1185">Reference proteome</keyword>
<feature type="region of interest" description="Disordered" evidence="1">
    <location>
        <begin position="20"/>
        <end position="86"/>
    </location>
</feature>
<dbReference type="Proteomes" id="UP001054837">
    <property type="component" value="Unassembled WGS sequence"/>
</dbReference>
<name>A0AAV4VPM8_9ARAC</name>
<gene>
    <name evidence="2" type="ORF">CDAR_522411</name>
</gene>
<feature type="compositionally biased region" description="Acidic residues" evidence="1">
    <location>
        <begin position="20"/>
        <end position="69"/>
    </location>
</feature>
<reference evidence="2 3" key="1">
    <citation type="submission" date="2021-06" db="EMBL/GenBank/DDBJ databases">
        <title>Caerostris darwini draft genome.</title>
        <authorList>
            <person name="Kono N."/>
            <person name="Arakawa K."/>
        </authorList>
    </citation>
    <scope>NUCLEOTIDE SEQUENCE [LARGE SCALE GENOMIC DNA]</scope>
</reference>
<evidence type="ECO:0000256" key="1">
    <source>
        <dbReference type="SAM" id="MobiDB-lite"/>
    </source>
</evidence>